<evidence type="ECO:0000259" key="2">
    <source>
        <dbReference type="PROSITE" id="PS50885"/>
    </source>
</evidence>
<protein>
    <submittedName>
        <fullName evidence="4">Diguanylate cyclase/phosphodiesterase (GGDEF &amp; EAL domains) with PAS/PAC sensor(S)</fullName>
    </submittedName>
</protein>
<keyword evidence="1" id="KW-1133">Transmembrane helix</keyword>
<dbReference type="SMART" id="SM00267">
    <property type="entry name" value="GGDEF"/>
    <property type="match status" value="1"/>
</dbReference>
<dbReference type="CDD" id="cd01949">
    <property type="entry name" value="GGDEF"/>
    <property type="match status" value="1"/>
</dbReference>
<feature type="domain" description="GGDEF" evidence="3">
    <location>
        <begin position="278"/>
        <end position="408"/>
    </location>
</feature>
<dbReference type="GO" id="GO:0016020">
    <property type="term" value="C:membrane"/>
    <property type="evidence" value="ECO:0007669"/>
    <property type="project" value="InterPro"/>
</dbReference>
<feature type="domain" description="HAMP" evidence="2">
    <location>
        <begin position="182"/>
        <end position="235"/>
    </location>
</feature>
<dbReference type="InterPro" id="IPR029787">
    <property type="entry name" value="Nucleotide_cyclase"/>
</dbReference>
<dbReference type="InterPro" id="IPR043128">
    <property type="entry name" value="Rev_trsase/Diguanyl_cyclase"/>
</dbReference>
<accession>A0A160TNH6</accession>
<evidence type="ECO:0000256" key="1">
    <source>
        <dbReference type="SAM" id="Phobius"/>
    </source>
</evidence>
<dbReference type="PROSITE" id="PS50887">
    <property type="entry name" value="GGDEF"/>
    <property type="match status" value="1"/>
</dbReference>
<dbReference type="SUPFAM" id="SSF55073">
    <property type="entry name" value="Nucleotide cyclase"/>
    <property type="match status" value="1"/>
</dbReference>
<dbReference type="InterPro" id="IPR052163">
    <property type="entry name" value="DGC-Regulatory_Protein"/>
</dbReference>
<feature type="transmembrane region" description="Helical" evidence="1">
    <location>
        <begin position="20"/>
        <end position="43"/>
    </location>
</feature>
<dbReference type="InterPro" id="IPR033417">
    <property type="entry name" value="CHASE8"/>
</dbReference>
<dbReference type="EMBL" id="CZQE01000259">
    <property type="protein sequence ID" value="CUS45444.1"/>
    <property type="molecule type" value="Genomic_DNA"/>
</dbReference>
<dbReference type="Gene3D" id="3.30.70.270">
    <property type="match status" value="1"/>
</dbReference>
<dbReference type="Pfam" id="PF17152">
    <property type="entry name" value="CHASE8"/>
    <property type="match status" value="1"/>
</dbReference>
<keyword evidence="1" id="KW-0812">Transmembrane</keyword>
<evidence type="ECO:0000259" key="3">
    <source>
        <dbReference type="PROSITE" id="PS50887"/>
    </source>
</evidence>
<keyword evidence="1" id="KW-0472">Membrane</keyword>
<dbReference type="InterPro" id="IPR000160">
    <property type="entry name" value="GGDEF_dom"/>
</dbReference>
<sequence length="408" mass="43985">MMPPPRPLPTLRAVLARVHFRVTLFAVGIAGLTVLLAGFATIVDYAQQNLHLVAQSASYTVAPAIIFDDPEAARESIAPLAAAEGVAEIAVVALRGGRELVRLGHPEEHDDLFGIDWLTARLVFPDIVAAPVVHRGVTIGEVRVRGDPAVVGGYIRRGLASALACLLITAIATHFLASRLQQGVIRSLNAIAAVAHNVREERAFGRRAPPAGIAEIDELGRDFNALLDELDEWHVHLRREREELSHQARHDTLTNLPNRVDFEHHLAIALDQARDDGESFAILYLDGDGFKAVNDRYGHATGDHVLIEIAARLRASIRAQDIAARLGGDEFAVLLPAPSGMDAVARVRQSLAERMAEPIALSSGETLAMKLSVGAAVYPRDGADIATLLNVADAGMYASKQALREERP</sequence>
<gene>
    <name evidence="4" type="ORF">MGWOODY_Smn869</name>
</gene>
<reference evidence="4" key="1">
    <citation type="submission" date="2015-10" db="EMBL/GenBank/DDBJ databases">
        <authorList>
            <person name="Gilbert D.G."/>
        </authorList>
    </citation>
    <scope>NUCLEOTIDE SEQUENCE</scope>
</reference>
<dbReference type="PANTHER" id="PTHR46663">
    <property type="entry name" value="DIGUANYLATE CYCLASE DGCT-RELATED"/>
    <property type="match status" value="1"/>
</dbReference>
<organism evidence="4">
    <name type="scientific">hydrothermal vent metagenome</name>
    <dbReference type="NCBI Taxonomy" id="652676"/>
    <lineage>
        <taxon>unclassified sequences</taxon>
        <taxon>metagenomes</taxon>
        <taxon>ecological metagenomes</taxon>
    </lineage>
</organism>
<dbReference type="NCBIfam" id="TIGR00254">
    <property type="entry name" value="GGDEF"/>
    <property type="match status" value="1"/>
</dbReference>
<name>A0A160TNH6_9ZZZZ</name>
<dbReference type="PROSITE" id="PS50885">
    <property type="entry name" value="HAMP"/>
    <property type="match status" value="1"/>
</dbReference>
<dbReference type="Pfam" id="PF00990">
    <property type="entry name" value="GGDEF"/>
    <property type="match status" value="1"/>
</dbReference>
<dbReference type="GO" id="GO:0007165">
    <property type="term" value="P:signal transduction"/>
    <property type="evidence" value="ECO:0007669"/>
    <property type="project" value="InterPro"/>
</dbReference>
<dbReference type="PANTHER" id="PTHR46663:SF2">
    <property type="entry name" value="GGDEF DOMAIN-CONTAINING PROTEIN"/>
    <property type="match status" value="1"/>
</dbReference>
<evidence type="ECO:0000313" key="4">
    <source>
        <dbReference type="EMBL" id="CUS45444.1"/>
    </source>
</evidence>
<dbReference type="AlphaFoldDB" id="A0A160TNH6"/>
<proteinExistence type="predicted"/>
<dbReference type="InterPro" id="IPR003660">
    <property type="entry name" value="HAMP_dom"/>
</dbReference>